<comment type="caution">
    <text evidence="1">The sequence shown here is derived from an EMBL/GenBank/DDBJ whole genome shotgun (WGS) entry which is preliminary data.</text>
</comment>
<sequence length="71" mass="7810">MPQSAHFALFPASLMLFWLGGMFVWAGWRIRRQQVRPAGGEPYARSATRHLTIGGSVCAAAFVLLSLSLFT</sequence>
<protein>
    <submittedName>
        <fullName evidence="1">Uncharacterized protein</fullName>
    </submittedName>
</protein>
<proteinExistence type="predicted"/>
<keyword evidence="2" id="KW-1185">Reference proteome</keyword>
<dbReference type="OrthoDB" id="9886966at2"/>
<name>A0A4Q2ISE7_9SPHN</name>
<evidence type="ECO:0000313" key="2">
    <source>
        <dbReference type="Proteomes" id="UP000292347"/>
    </source>
</evidence>
<reference evidence="1 2" key="1">
    <citation type="submission" date="2019-01" db="EMBL/GenBank/DDBJ databases">
        <title>Sphingomonas mucosissima sp. nov. and Sphingomonas desiccabilis sp. nov., from biological soil crusts in the Colorado Plateau, USA.</title>
        <authorList>
            <person name="Zhu D."/>
        </authorList>
    </citation>
    <scope>NUCLEOTIDE SEQUENCE [LARGE SCALE GENOMIC DNA]</scope>
    <source>
        <strain evidence="1 2">CP1D</strain>
    </source>
</reference>
<dbReference type="RefSeq" id="WP_129341644.1">
    <property type="nucleotide sequence ID" value="NZ_JACIDD010000002.1"/>
</dbReference>
<accession>A0A4Q2ISE7</accession>
<evidence type="ECO:0000313" key="1">
    <source>
        <dbReference type="EMBL" id="RXZ31397.1"/>
    </source>
</evidence>
<gene>
    <name evidence="1" type="ORF">EO081_09070</name>
</gene>
<dbReference type="EMBL" id="SDPT01000002">
    <property type="protein sequence ID" value="RXZ31397.1"/>
    <property type="molecule type" value="Genomic_DNA"/>
</dbReference>
<dbReference type="Proteomes" id="UP000292347">
    <property type="component" value="Unassembled WGS sequence"/>
</dbReference>
<dbReference type="AlphaFoldDB" id="A0A4Q2ISE7"/>
<organism evidence="1 2">
    <name type="scientific">Sphingomonas desiccabilis</name>
    <dbReference type="NCBI Taxonomy" id="429134"/>
    <lineage>
        <taxon>Bacteria</taxon>
        <taxon>Pseudomonadati</taxon>
        <taxon>Pseudomonadota</taxon>
        <taxon>Alphaproteobacteria</taxon>
        <taxon>Sphingomonadales</taxon>
        <taxon>Sphingomonadaceae</taxon>
        <taxon>Sphingomonas</taxon>
    </lineage>
</organism>